<dbReference type="InterPro" id="IPR023985">
    <property type="entry name" value="SDR_subfam_1"/>
</dbReference>
<evidence type="ECO:0000313" key="9">
    <source>
        <dbReference type="EMBL" id="NKY27653.1"/>
    </source>
</evidence>
<dbReference type="InterPro" id="IPR002347">
    <property type="entry name" value="SDR_fam"/>
</dbReference>
<dbReference type="InterPro" id="IPR020904">
    <property type="entry name" value="Sc_DH/Rdtase_CS"/>
</dbReference>
<dbReference type="EMBL" id="JAAXOS010000007">
    <property type="protein sequence ID" value="NKY27653.1"/>
    <property type="molecule type" value="Genomic_DNA"/>
</dbReference>
<evidence type="ECO:0000256" key="8">
    <source>
        <dbReference type="RuleBase" id="RU000363"/>
    </source>
</evidence>
<dbReference type="FunFam" id="3.40.50.720:FF:000084">
    <property type="entry name" value="Short-chain dehydrogenase reductase"/>
    <property type="match status" value="1"/>
</dbReference>
<keyword evidence="3" id="KW-0134">Cell wall</keyword>
<dbReference type="PRINTS" id="PR00081">
    <property type="entry name" value="GDHRDH"/>
</dbReference>
<name>A0A7X6R3S0_9NOCA</name>
<keyword evidence="4" id="KW-0560">Oxidoreductase</keyword>
<evidence type="ECO:0000256" key="4">
    <source>
        <dbReference type="ARBA" id="ARBA00023002"/>
    </source>
</evidence>
<reference evidence="9 10" key="1">
    <citation type="submission" date="2020-04" db="EMBL/GenBank/DDBJ databases">
        <title>MicrobeNet Type strains.</title>
        <authorList>
            <person name="Nicholson A.C."/>
        </authorList>
    </citation>
    <scope>NUCLEOTIDE SEQUENCE [LARGE SCALE GENOMIC DNA]</scope>
    <source>
        <strain evidence="9 10">DSM 44956</strain>
    </source>
</reference>
<dbReference type="GO" id="GO:0032787">
    <property type="term" value="P:monocarboxylic acid metabolic process"/>
    <property type="evidence" value="ECO:0007669"/>
    <property type="project" value="UniProtKB-ARBA"/>
</dbReference>
<dbReference type="PANTHER" id="PTHR42879:SF2">
    <property type="entry name" value="3-OXOACYL-[ACYL-CARRIER-PROTEIN] REDUCTASE FABG"/>
    <property type="match status" value="1"/>
</dbReference>
<comment type="catalytic activity">
    <reaction evidence="7">
        <text>a (3R)-hydroxyacyl-[ACP] + NADP(+) = a 3-oxoacyl-[ACP] + NADPH + H(+)</text>
        <dbReference type="Rhea" id="RHEA:17397"/>
        <dbReference type="Rhea" id="RHEA-COMP:9916"/>
        <dbReference type="Rhea" id="RHEA-COMP:9945"/>
        <dbReference type="ChEBI" id="CHEBI:15378"/>
        <dbReference type="ChEBI" id="CHEBI:57783"/>
        <dbReference type="ChEBI" id="CHEBI:58349"/>
        <dbReference type="ChEBI" id="CHEBI:78776"/>
        <dbReference type="ChEBI" id="CHEBI:78827"/>
        <dbReference type="EC" id="1.1.1.100"/>
    </reaction>
    <physiologicalReaction direction="right-to-left" evidence="7">
        <dbReference type="Rhea" id="RHEA:17399"/>
    </physiologicalReaction>
</comment>
<dbReference type="Proteomes" id="UP000540698">
    <property type="component" value="Unassembled WGS sequence"/>
</dbReference>
<dbReference type="InterPro" id="IPR050259">
    <property type="entry name" value="SDR"/>
</dbReference>
<accession>A0A7X6R3S0</accession>
<dbReference type="PROSITE" id="PS00061">
    <property type="entry name" value="ADH_SHORT"/>
    <property type="match status" value="1"/>
</dbReference>
<keyword evidence="10" id="KW-1185">Reference proteome</keyword>
<dbReference type="GO" id="GO:0004316">
    <property type="term" value="F:3-oxoacyl-[acyl-carrier-protein] reductase (NADPH) activity"/>
    <property type="evidence" value="ECO:0007669"/>
    <property type="project" value="UniProtKB-EC"/>
</dbReference>
<keyword evidence="3" id="KW-0964">Secreted</keyword>
<evidence type="ECO:0000256" key="3">
    <source>
        <dbReference type="ARBA" id="ARBA00022512"/>
    </source>
</evidence>
<evidence type="ECO:0000256" key="5">
    <source>
        <dbReference type="ARBA" id="ARBA00023027"/>
    </source>
</evidence>
<dbReference type="Pfam" id="PF00106">
    <property type="entry name" value="adh_short"/>
    <property type="match status" value="1"/>
</dbReference>
<comment type="similarity">
    <text evidence="2 8">Belongs to the short-chain dehydrogenases/reductases (SDR) family.</text>
</comment>
<evidence type="ECO:0000256" key="6">
    <source>
        <dbReference type="ARBA" id="ARBA00040781"/>
    </source>
</evidence>
<dbReference type="Gene3D" id="3.40.50.720">
    <property type="entry name" value="NAD(P)-binding Rossmann-like Domain"/>
    <property type="match status" value="1"/>
</dbReference>
<comment type="subcellular location">
    <subcellularLocation>
        <location evidence="1">Secreted</location>
        <location evidence="1">Cell wall</location>
    </subcellularLocation>
</comment>
<dbReference type="RefSeq" id="WP_062975264.1">
    <property type="nucleotide sequence ID" value="NZ_JAAXOS010000007.1"/>
</dbReference>
<dbReference type="CDD" id="cd05233">
    <property type="entry name" value="SDR_c"/>
    <property type="match status" value="1"/>
</dbReference>
<proteinExistence type="inferred from homology"/>
<organism evidence="9 10">
    <name type="scientific">Nocardia gamkensis</name>
    <dbReference type="NCBI Taxonomy" id="352869"/>
    <lineage>
        <taxon>Bacteria</taxon>
        <taxon>Bacillati</taxon>
        <taxon>Actinomycetota</taxon>
        <taxon>Actinomycetes</taxon>
        <taxon>Mycobacteriales</taxon>
        <taxon>Nocardiaceae</taxon>
        <taxon>Nocardia</taxon>
    </lineage>
</organism>
<keyword evidence="5" id="KW-0520">NAD</keyword>
<dbReference type="PANTHER" id="PTHR42879">
    <property type="entry name" value="3-OXOACYL-(ACYL-CARRIER-PROTEIN) REDUCTASE"/>
    <property type="match status" value="1"/>
</dbReference>
<evidence type="ECO:0000256" key="2">
    <source>
        <dbReference type="ARBA" id="ARBA00006484"/>
    </source>
</evidence>
<dbReference type="InterPro" id="IPR036291">
    <property type="entry name" value="NAD(P)-bd_dom_sf"/>
</dbReference>
<comment type="caution">
    <text evidence="9">The sequence shown here is derived from an EMBL/GenBank/DDBJ whole genome shotgun (WGS) entry which is preliminary data.</text>
</comment>
<dbReference type="AlphaFoldDB" id="A0A7X6R3S0"/>
<dbReference type="NCBIfam" id="TIGR03971">
    <property type="entry name" value="SDR_subfam_1"/>
    <property type="match status" value="1"/>
</dbReference>
<evidence type="ECO:0000256" key="7">
    <source>
        <dbReference type="ARBA" id="ARBA00047400"/>
    </source>
</evidence>
<dbReference type="SUPFAM" id="SSF51735">
    <property type="entry name" value="NAD(P)-binding Rossmann-fold domains"/>
    <property type="match status" value="1"/>
</dbReference>
<dbReference type="PRINTS" id="PR00080">
    <property type="entry name" value="SDRFAMILY"/>
</dbReference>
<gene>
    <name evidence="9" type="ORF">HGB38_15650</name>
</gene>
<evidence type="ECO:0000313" key="10">
    <source>
        <dbReference type="Proteomes" id="UP000540698"/>
    </source>
</evidence>
<sequence length="276" mass="29518">MGHLDDRVAVITGGARGQGRAHALALANAGADIVVCDIAAPLSGLPYELSTPDDLAETAALVERTGRRCVAVRADVRSLEQMRTVAERALEEFDRIDILIANAGIASNSPVAEMDEQLWQDMIDTNLTGVFHSFRAVVPHMIERRWGRVVATSSIVAKMGVRNAAHYAASKWGVLGLVKSLSLEVAEYGITVNALLPSGVDTDMIQNPATWRLMMPDKENPTKEDWMAIIESGPPNGDLIQPAEVAEAVLLLVSEHGRHFNGEAVTISCGGSASTS</sequence>
<protein>
    <recommendedName>
        <fullName evidence="6">3-oxoacyl-[acyl-carrier-protein] reductase MabA</fullName>
    </recommendedName>
</protein>
<evidence type="ECO:0000256" key="1">
    <source>
        <dbReference type="ARBA" id="ARBA00004191"/>
    </source>
</evidence>